<dbReference type="SUPFAM" id="SSF53474">
    <property type="entry name" value="alpha/beta-Hydrolases"/>
    <property type="match status" value="1"/>
</dbReference>
<dbReference type="InterPro" id="IPR050300">
    <property type="entry name" value="GDXG_lipolytic_enzyme"/>
</dbReference>
<keyword evidence="4" id="KW-1185">Reference proteome</keyword>
<proteinExistence type="predicted"/>
<evidence type="ECO:0000313" key="4">
    <source>
        <dbReference type="Proteomes" id="UP001583186"/>
    </source>
</evidence>
<accession>A0ABR3YKM7</accession>
<name>A0ABR3YKM7_9PEZI</name>
<protein>
    <recommendedName>
        <fullName evidence="2">Alpha/beta hydrolase fold-3 domain-containing protein</fullName>
    </recommendedName>
</protein>
<dbReference type="PANTHER" id="PTHR48081">
    <property type="entry name" value="AB HYDROLASE SUPERFAMILY PROTEIN C4A8.06C"/>
    <property type="match status" value="1"/>
</dbReference>
<dbReference type="EMBL" id="JAWCUI010000085">
    <property type="protein sequence ID" value="KAL1888767.1"/>
    <property type="molecule type" value="Genomic_DNA"/>
</dbReference>
<evidence type="ECO:0000313" key="3">
    <source>
        <dbReference type="EMBL" id="KAL1888767.1"/>
    </source>
</evidence>
<comment type="caution">
    <text evidence="3">The sequence shown here is derived from an EMBL/GenBank/DDBJ whole genome shotgun (WGS) entry which is preliminary data.</text>
</comment>
<dbReference type="Proteomes" id="UP001583186">
    <property type="component" value="Unassembled WGS sequence"/>
</dbReference>
<dbReference type="Pfam" id="PF07859">
    <property type="entry name" value="Abhydrolase_3"/>
    <property type="match status" value="1"/>
</dbReference>
<dbReference type="InterPro" id="IPR013094">
    <property type="entry name" value="AB_hydrolase_3"/>
</dbReference>
<sequence>MGSTDALPNPIDPSFIDRMDADFIAYYNKHIAIKPPTHAIDLSEVRANPQKWASPWCKDYADLPFVHDIQITSGDGHVFTARIYSPDDNDTEPGSGPYPVHVNFHGGGYCFGDLTSDAALLMKIRKRARIIVVDVDYRLTPEHAFGKGTDDAWAAVQWVHAHAHEINGRPDSISIGGISAGGFMSCVLQQLARDAGLPLKLAILSVPSTHTRKGIAKPEDSPFPSLAENALAPCLNWKRVRFFAAVVQKSMSDEEWGALPLFRRSPIEATSLEGVCDTFIATAGCDPLRDEGEAYGQKLIEAGVKVTVRRYTGVPHPWMHMEGVKKADMYMDDLCQALVTAHRVKTE</sequence>
<keyword evidence="1" id="KW-0378">Hydrolase</keyword>
<evidence type="ECO:0000256" key="1">
    <source>
        <dbReference type="ARBA" id="ARBA00022801"/>
    </source>
</evidence>
<reference evidence="3 4" key="1">
    <citation type="journal article" date="2024" name="IMA Fungus">
        <title>IMA Genome - F19 : A genome assembly and annotation guide to empower mycologists, including annotated draft genome sequences of Ceratocystis pirilliformis, Diaporthe australafricana, Fusarium ophioides, Paecilomyces lecythidis, and Sporothrix stenoceras.</title>
        <authorList>
            <person name="Aylward J."/>
            <person name="Wilson A.M."/>
            <person name="Visagie C.M."/>
            <person name="Spraker J."/>
            <person name="Barnes I."/>
            <person name="Buitendag C."/>
            <person name="Ceriani C."/>
            <person name="Del Mar Angel L."/>
            <person name="du Plessis D."/>
            <person name="Fuchs T."/>
            <person name="Gasser K."/>
            <person name="Kramer D."/>
            <person name="Li W."/>
            <person name="Munsamy K."/>
            <person name="Piso A."/>
            <person name="Price J.L."/>
            <person name="Sonnekus B."/>
            <person name="Thomas C."/>
            <person name="van der Nest A."/>
            <person name="van Dijk A."/>
            <person name="van Heerden A."/>
            <person name="van Vuuren N."/>
            <person name="Yilmaz N."/>
            <person name="Duong T.A."/>
            <person name="van der Merwe N.A."/>
            <person name="Wingfield M.J."/>
            <person name="Wingfield B.D."/>
        </authorList>
    </citation>
    <scope>NUCLEOTIDE SEQUENCE [LARGE SCALE GENOMIC DNA]</scope>
    <source>
        <strain evidence="3 4">CMW 5346</strain>
    </source>
</reference>
<organism evidence="3 4">
    <name type="scientific">Sporothrix stenoceras</name>
    <dbReference type="NCBI Taxonomy" id="5173"/>
    <lineage>
        <taxon>Eukaryota</taxon>
        <taxon>Fungi</taxon>
        <taxon>Dikarya</taxon>
        <taxon>Ascomycota</taxon>
        <taxon>Pezizomycotina</taxon>
        <taxon>Sordariomycetes</taxon>
        <taxon>Sordariomycetidae</taxon>
        <taxon>Ophiostomatales</taxon>
        <taxon>Ophiostomataceae</taxon>
        <taxon>Sporothrix</taxon>
    </lineage>
</organism>
<dbReference type="Gene3D" id="3.40.50.1820">
    <property type="entry name" value="alpha/beta hydrolase"/>
    <property type="match status" value="1"/>
</dbReference>
<gene>
    <name evidence="3" type="ORF">Sste5346_009321</name>
</gene>
<evidence type="ECO:0000259" key="2">
    <source>
        <dbReference type="Pfam" id="PF07859"/>
    </source>
</evidence>
<feature type="domain" description="Alpha/beta hydrolase fold-3" evidence="2">
    <location>
        <begin position="102"/>
        <end position="319"/>
    </location>
</feature>
<dbReference type="InterPro" id="IPR029058">
    <property type="entry name" value="AB_hydrolase_fold"/>
</dbReference>
<dbReference type="PANTHER" id="PTHR48081:SF8">
    <property type="entry name" value="ALPHA_BETA HYDROLASE FOLD-3 DOMAIN-CONTAINING PROTEIN-RELATED"/>
    <property type="match status" value="1"/>
</dbReference>